<dbReference type="SMART" id="SM00332">
    <property type="entry name" value="PP2Cc"/>
    <property type="match status" value="1"/>
</dbReference>
<dbReference type="EMBL" id="BAABHO010000025">
    <property type="protein sequence ID" value="GAA4794249.1"/>
    <property type="molecule type" value="Genomic_DNA"/>
</dbReference>
<feature type="region of interest" description="Disordered" evidence="1">
    <location>
        <begin position="17"/>
        <end position="37"/>
    </location>
</feature>
<dbReference type="RefSeq" id="WP_345417004.1">
    <property type="nucleotide sequence ID" value="NZ_BAABHO010000025.1"/>
</dbReference>
<evidence type="ECO:0000313" key="3">
    <source>
        <dbReference type="EMBL" id="GAA4794249.1"/>
    </source>
</evidence>
<evidence type="ECO:0000313" key="4">
    <source>
        <dbReference type="Proteomes" id="UP001500928"/>
    </source>
</evidence>
<comment type="caution">
    <text evidence="3">The sequence shown here is derived from an EMBL/GenBank/DDBJ whole genome shotgun (WGS) entry which is preliminary data.</text>
</comment>
<evidence type="ECO:0000256" key="1">
    <source>
        <dbReference type="SAM" id="MobiDB-lite"/>
    </source>
</evidence>
<reference evidence="4" key="1">
    <citation type="journal article" date="2019" name="Int. J. Syst. Evol. Microbiol.">
        <title>The Global Catalogue of Microorganisms (GCM) 10K type strain sequencing project: providing services to taxonomists for standard genome sequencing and annotation.</title>
        <authorList>
            <consortium name="The Broad Institute Genomics Platform"/>
            <consortium name="The Broad Institute Genome Sequencing Center for Infectious Disease"/>
            <person name="Wu L."/>
            <person name="Ma J."/>
        </authorList>
    </citation>
    <scope>NUCLEOTIDE SEQUENCE [LARGE SCALE GENOMIC DNA]</scope>
    <source>
        <strain evidence="4">JCM 17979</strain>
    </source>
</reference>
<dbReference type="Gene3D" id="3.60.40.10">
    <property type="entry name" value="PPM-type phosphatase domain"/>
    <property type="match status" value="1"/>
</dbReference>
<dbReference type="InterPro" id="IPR001932">
    <property type="entry name" value="PPM-type_phosphatase-like_dom"/>
</dbReference>
<proteinExistence type="predicted"/>
<dbReference type="Proteomes" id="UP001500928">
    <property type="component" value="Unassembled WGS sequence"/>
</dbReference>
<feature type="domain" description="PPM-type phosphatase" evidence="2">
    <location>
        <begin position="16"/>
        <end position="237"/>
    </location>
</feature>
<sequence length="241" mass="24089">MSAAVSIPIAPVPASPVGVASARGPRTHQADAAASHRGRTGRLAVAVADGVGDSAAAAFAARLVADHAVRVATLEGRVDTAVLAAHDVLHSAGDLAPGDAAAVVALAPGDGDPRWRLAWVGDCRALAWDGRGLRALTVDHTVAEQMRAWGLRVHPRLEHVLSTSVRTAGSRDVGVADVAGPGVVLLVSDGVHRSVPASALAAALAAGGSAQARADRVVDVATAAGTRDNATALVVARPPLP</sequence>
<name>A0ABP9BFK8_9PSEU</name>
<evidence type="ECO:0000259" key="2">
    <source>
        <dbReference type="PROSITE" id="PS51746"/>
    </source>
</evidence>
<keyword evidence="4" id="KW-1185">Reference proteome</keyword>
<accession>A0ABP9BFK8</accession>
<dbReference type="PROSITE" id="PS51746">
    <property type="entry name" value="PPM_2"/>
    <property type="match status" value="1"/>
</dbReference>
<dbReference type="SUPFAM" id="SSF81606">
    <property type="entry name" value="PP2C-like"/>
    <property type="match status" value="1"/>
</dbReference>
<dbReference type="InterPro" id="IPR036457">
    <property type="entry name" value="PPM-type-like_dom_sf"/>
</dbReference>
<gene>
    <name evidence="3" type="ORF">GCM10023200_32740</name>
</gene>
<organism evidence="3 4">
    <name type="scientific">Actinomycetospora chlora</name>
    <dbReference type="NCBI Taxonomy" id="663608"/>
    <lineage>
        <taxon>Bacteria</taxon>
        <taxon>Bacillati</taxon>
        <taxon>Actinomycetota</taxon>
        <taxon>Actinomycetes</taxon>
        <taxon>Pseudonocardiales</taxon>
        <taxon>Pseudonocardiaceae</taxon>
        <taxon>Actinomycetospora</taxon>
    </lineage>
</organism>
<protein>
    <submittedName>
        <fullName evidence="3">Serine/threonine protein phosphatase</fullName>
    </submittedName>
</protein>